<dbReference type="InterPro" id="IPR017482">
    <property type="entry name" value="Lambda-type_endonuclease"/>
</dbReference>
<accession>A0A4R6DVK1</accession>
<organism evidence="2 3">
    <name type="scientific">Azoarcus indigens</name>
    <dbReference type="NCBI Taxonomy" id="29545"/>
    <lineage>
        <taxon>Bacteria</taxon>
        <taxon>Pseudomonadati</taxon>
        <taxon>Pseudomonadota</taxon>
        <taxon>Betaproteobacteria</taxon>
        <taxon>Rhodocyclales</taxon>
        <taxon>Zoogloeaceae</taxon>
        <taxon>Azoarcus</taxon>
    </lineage>
</organism>
<keyword evidence="2" id="KW-0378">Hydrolase</keyword>
<reference evidence="2 3" key="1">
    <citation type="submission" date="2019-03" db="EMBL/GenBank/DDBJ databases">
        <title>Genomic Encyclopedia of Type Strains, Phase IV (KMG-IV): sequencing the most valuable type-strain genomes for metagenomic binning, comparative biology and taxonomic classification.</title>
        <authorList>
            <person name="Goeker M."/>
        </authorList>
    </citation>
    <scope>NUCLEOTIDE SEQUENCE [LARGE SCALE GENOMIC DNA]</scope>
    <source>
        <strain evidence="2 3">DSM 12121</strain>
    </source>
</reference>
<evidence type="ECO:0000313" key="3">
    <source>
        <dbReference type="Proteomes" id="UP000295129"/>
    </source>
</evidence>
<dbReference type="InterPro" id="IPR019080">
    <property type="entry name" value="YqaJ_viral_recombinase"/>
</dbReference>
<proteinExistence type="predicted"/>
<dbReference type="Proteomes" id="UP000295129">
    <property type="component" value="Unassembled WGS sequence"/>
</dbReference>
<dbReference type="OrthoDB" id="46225at2"/>
<sequence length="342" mass="38049">MNAPTKREQFLAERQTGLGASDIAAVLGYSSWRTPVEVYLEKTGQRAADESSMRLRFGQHNEEFVAREYTEATGLAVQRYNPMLRHPKYACVLGHVDRLVIPAGAKVAAHRGEIRTDRGLECKTVDDMAYRLGEWGEPGTDEVPTIYLIQCATYMALTGCGQWDLAALIGAGAKPLAIYPLRRDLDLEEEVLRRAAEWWQRHVAARVAPEPINEDDVALLFPQATKREPVVATPDVVAHVNQLRALKILADEIEAAIASETLLIKSFMGHAGELLMPGTEDDKKPLRLATWNNRKGRVTFDLDSFVGHLCPGAMPAERSLFIEDAKRAYTTRGEPGRTFLLK</sequence>
<keyword evidence="2" id="KW-0255">Endonuclease</keyword>
<name>A0A4R6DVK1_9RHOO</name>
<dbReference type="EMBL" id="SNVV01000012">
    <property type="protein sequence ID" value="TDN49207.1"/>
    <property type="molecule type" value="Genomic_DNA"/>
</dbReference>
<keyword evidence="2" id="KW-0540">Nuclease</keyword>
<evidence type="ECO:0000259" key="1">
    <source>
        <dbReference type="Pfam" id="PF09588"/>
    </source>
</evidence>
<dbReference type="AlphaFoldDB" id="A0A4R6DVK1"/>
<keyword evidence="3" id="KW-1185">Reference proteome</keyword>
<dbReference type="SUPFAM" id="SSF52980">
    <property type="entry name" value="Restriction endonuclease-like"/>
    <property type="match status" value="1"/>
</dbReference>
<feature type="domain" description="YqaJ viral recombinase" evidence="1">
    <location>
        <begin position="10"/>
        <end position="160"/>
    </location>
</feature>
<gene>
    <name evidence="2" type="ORF">C7389_11258</name>
</gene>
<dbReference type="RefSeq" id="WP_133592673.1">
    <property type="nucleotide sequence ID" value="NZ_SNVV01000012.1"/>
</dbReference>
<comment type="caution">
    <text evidence="2">The sequence shown here is derived from an EMBL/GenBank/DDBJ whole genome shotgun (WGS) entry which is preliminary data.</text>
</comment>
<protein>
    <submittedName>
        <fullName evidence="2">Putative phage-type endonuclease</fullName>
    </submittedName>
</protein>
<evidence type="ECO:0000313" key="2">
    <source>
        <dbReference type="EMBL" id="TDN49207.1"/>
    </source>
</evidence>
<dbReference type="Pfam" id="PF09588">
    <property type="entry name" value="YqaJ"/>
    <property type="match status" value="1"/>
</dbReference>
<dbReference type="NCBIfam" id="TIGR03033">
    <property type="entry name" value="phage_rel_nuc"/>
    <property type="match status" value="1"/>
</dbReference>
<dbReference type="GO" id="GO:0004519">
    <property type="term" value="F:endonuclease activity"/>
    <property type="evidence" value="ECO:0007669"/>
    <property type="project" value="UniProtKB-KW"/>
</dbReference>
<dbReference type="InterPro" id="IPR011335">
    <property type="entry name" value="Restrct_endonuc-II-like"/>
</dbReference>
<dbReference type="Gene3D" id="3.90.320.10">
    <property type="match status" value="1"/>
</dbReference>
<dbReference type="InterPro" id="IPR011604">
    <property type="entry name" value="PDDEXK-like_dom_sf"/>
</dbReference>